<dbReference type="NCBIfam" id="TIGR00377">
    <property type="entry name" value="ant_ant_sig"/>
    <property type="match status" value="1"/>
</dbReference>
<name>A0A315YWD2_SEDFL</name>
<comment type="caution">
    <text evidence="4">The sequence shown here is derived from an EMBL/GenBank/DDBJ whole genome shotgun (WGS) entry which is preliminary data.</text>
</comment>
<feature type="domain" description="STAS" evidence="3">
    <location>
        <begin position="16"/>
        <end position="115"/>
    </location>
</feature>
<reference evidence="4 5" key="1">
    <citation type="submission" date="2018-03" db="EMBL/GenBank/DDBJ databases">
        <title>Genomic Encyclopedia of Archaeal and Bacterial Type Strains, Phase II (KMG-II): from individual species to whole genera.</title>
        <authorList>
            <person name="Goeker M."/>
        </authorList>
    </citation>
    <scope>NUCLEOTIDE SEQUENCE [LARGE SCALE GENOMIC DNA]</scope>
    <source>
        <strain evidence="4 5">DSM 28229</strain>
    </source>
</reference>
<dbReference type="OrthoDB" id="9795051at2"/>
<evidence type="ECO:0000313" key="5">
    <source>
        <dbReference type="Proteomes" id="UP000245535"/>
    </source>
</evidence>
<evidence type="ECO:0000256" key="2">
    <source>
        <dbReference type="RuleBase" id="RU003749"/>
    </source>
</evidence>
<dbReference type="InterPro" id="IPR036513">
    <property type="entry name" value="STAS_dom_sf"/>
</dbReference>
<dbReference type="RefSeq" id="WP_109622983.1">
    <property type="nucleotide sequence ID" value="NZ_QGDO01000011.1"/>
</dbReference>
<dbReference type="Pfam" id="PF01740">
    <property type="entry name" value="STAS"/>
    <property type="match status" value="1"/>
</dbReference>
<dbReference type="CDD" id="cd07043">
    <property type="entry name" value="STAS_anti-anti-sigma_factors"/>
    <property type="match status" value="1"/>
</dbReference>
<dbReference type="Proteomes" id="UP000245535">
    <property type="component" value="Unassembled WGS sequence"/>
</dbReference>
<dbReference type="PROSITE" id="PS50801">
    <property type="entry name" value="STAS"/>
    <property type="match status" value="1"/>
</dbReference>
<evidence type="ECO:0000313" key="4">
    <source>
        <dbReference type="EMBL" id="PWJ34159.1"/>
    </source>
</evidence>
<dbReference type="InterPro" id="IPR003658">
    <property type="entry name" value="Anti-sigma_ant"/>
</dbReference>
<organism evidence="4 5">
    <name type="scientific">Sediminitomix flava</name>
    <dbReference type="NCBI Taxonomy" id="379075"/>
    <lineage>
        <taxon>Bacteria</taxon>
        <taxon>Pseudomonadati</taxon>
        <taxon>Bacteroidota</taxon>
        <taxon>Cytophagia</taxon>
        <taxon>Cytophagales</taxon>
        <taxon>Flammeovirgaceae</taxon>
        <taxon>Sediminitomix</taxon>
    </lineage>
</organism>
<dbReference type="Gene3D" id="3.30.750.24">
    <property type="entry name" value="STAS domain"/>
    <property type="match status" value="1"/>
</dbReference>
<dbReference type="InterPro" id="IPR002645">
    <property type="entry name" value="STAS_dom"/>
</dbReference>
<dbReference type="GO" id="GO:0043856">
    <property type="term" value="F:anti-sigma factor antagonist activity"/>
    <property type="evidence" value="ECO:0007669"/>
    <property type="project" value="InterPro"/>
</dbReference>
<dbReference type="PANTHER" id="PTHR33495">
    <property type="entry name" value="ANTI-SIGMA FACTOR ANTAGONIST TM_1081-RELATED-RELATED"/>
    <property type="match status" value="1"/>
</dbReference>
<gene>
    <name evidence="4" type="ORF">BC781_11169</name>
</gene>
<evidence type="ECO:0000259" key="3">
    <source>
        <dbReference type="PROSITE" id="PS50801"/>
    </source>
</evidence>
<accession>A0A315YWD2</accession>
<proteinExistence type="inferred from homology"/>
<dbReference type="AlphaFoldDB" id="A0A315YWD2"/>
<dbReference type="EMBL" id="QGDO01000011">
    <property type="protein sequence ID" value="PWJ34159.1"/>
    <property type="molecule type" value="Genomic_DNA"/>
</dbReference>
<dbReference type="SUPFAM" id="SSF52091">
    <property type="entry name" value="SpoIIaa-like"/>
    <property type="match status" value="1"/>
</dbReference>
<protein>
    <recommendedName>
        <fullName evidence="2">Anti-sigma factor antagonist</fullName>
    </recommendedName>
</protein>
<comment type="similarity">
    <text evidence="1 2">Belongs to the anti-sigma-factor antagonist family.</text>
</comment>
<sequence>MSKVEVIQCDEGEFHVIKINGEVDAASSLEIDEVLEQVSKLFRNILVDCTGLTYISSAGIGVFTSRIDEWEEKGTSLVFFGMASNVETVFRILGLDQLLSIVTTIDEAKDLINGLQENS</sequence>
<keyword evidence="5" id="KW-1185">Reference proteome</keyword>
<evidence type="ECO:0000256" key="1">
    <source>
        <dbReference type="ARBA" id="ARBA00009013"/>
    </source>
</evidence>